<keyword evidence="2" id="KW-1185">Reference proteome</keyword>
<comment type="caution">
    <text evidence="1">The sequence shown here is derived from an EMBL/GenBank/DDBJ whole genome shotgun (WGS) entry which is preliminary data.</text>
</comment>
<proteinExistence type="predicted"/>
<evidence type="ECO:0000313" key="1">
    <source>
        <dbReference type="EMBL" id="GAA3853875.1"/>
    </source>
</evidence>
<evidence type="ECO:0000313" key="2">
    <source>
        <dbReference type="Proteomes" id="UP001399917"/>
    </source>
</evidence>
<reference evidence="2" key="1">
    <citation type="journal article" date="2019" name="Int. J. Syst. Evol. Microbiol.">
        <title>The Global Catalogue of Microorganisms (GCM) 10K type strain sequencing project: providing services to taxonomists for standard genome sequencing and annotation.</title>
        <authorList>
            <consortium name="The Broad Institute Genomics Platform"/>
            <consortium name="The Broad Institute Genome Sequencing Center for Infectious Disease"/>
            <person name="Wu L."/>
            <person name="Ma J."/>
        </authorList>
    </citation>
    <scope>NUCLEOTIDE SEQUENCE [LARGE SCALE GENOMIC DNA]</scope>
    <source>
        <strain evidence="2">JCM 17190</strain>
    </source>
</reference>
<gene>
    <name evidence="1" type="ORF">GCM10022404_01560</name>
</gene>
<evidence type="ECO:0008006" key="3">
    <source>
        <dbReference type="Google" id="ProtNLM"/>
    </source>
</evidence>
<sequence>MTAPKRHRDTNPSAFQTQCIPNRINDEIFTHNPLATALLTSCVTTPAVSPEVRRATLSAQIATYQSDPAVVAFLTEEAMRAGVKSIRPVPAGGVPVLGKKIQTRYGMATNNGMVYVNAENDIGRSVANIAHEIAHVGNFERVCGGHTSRWLAAYHAIALRYMARFPGATWAGKRPVDEVMRNKSRYGIGDTCP</sequence>
<protein>
    <recommendedName>
        <fullName evidence="3">DUF4157 domain-containing protein</fullName>
    </recommendedName>
</protein>
<dbReference type="EMBL" id="BAABDF010000001">
    <property type="protein sequence ID" value="GAA3853875.1"/>
    <property type="molecule type" value="Genomic_DNA"/>
</dbReference>
<dbReference type="Proteomes" id="UP001399917">
    <property type="component" value="Unassembled WGS sequence"/>
</dbReference>
<accession>A0ABP7JT25</accession>
<organism evidence="1 2">
    <name type="scientific">Celeribacter arenosi</name>
    <dbReference type="NCBI Taxonomy" id="792649"/>
    <lineage>
        <taxon>Bacteria</taxon>
        <taxon>Pseudomonadati</taxon>
        <taxon>Pseudomonadota</taxon>
        <taxon>Alphaproteobacteria</taxon>
        <taxon>Rhodobacterales</taxon>
        <taxon>Roseobacteraceae</taxon>
        <taxon>Celeribacter</taxon>
    </lineage>
</organism>
<name>A0ABP7JT25_9RHOB</name>